<reference evidence="2 3" key="1">
    <citation type="submission" date="2023-08" db="EMBL/GenBank/DDBJ databases">
        <title>Black Yeasts Isolated from many extreme environments.</title>
        <authorList>
            <person name="Coleine C."/>
            <person name="Stajich J.E."/>
            <person name="Selbmann L."/>
        </authorList>
    </citation>
    <scope>NUCLEOTIDE SEQUENCE [LARGE SCALE GENOMIC DNA]</scope>
    <source>
        <strain evidence="2 3">CCFEE 5792</strain>
    </source>
</reference>
<dbReference type="EMBL" id="JAVRRD010000028">
    <property type="protein sequence ID" value="KAK5046854.1"/>
    <property type="molecule type" value="Genomic_DNA"/>
</dbReference>
<protein>
    <submittedName>
        <fullName evidence="2">Uncharacterized protein</fullName>
    </submittedName>
</protein>
<evidence type="ECO:0000256" key="1">
    <source>
        <dbReference type="SAM" id="MobiDB-lite"/>
    </source>
</evidence>
<feature type="compositionally biased region" description="Polar residues" evidence="1">
    <location>
        <begin position="17"/>
        <end position="33"/>
    </location>
</feature>
<comment type="caution">
    <text evidence="2">The sequence shown here is derived from an EMBL/GenBank/DDBJ whole genome shotgun (WGS) entry which is preliminary data.</text>
</comment>
<dbReference type="Proteomes" id="UP001358417">
    <property type="component" value="Unassembled WGS sequence"/>
</dbReference>
<evidence type="ECO:0000313" key="3">
    <source>
        <dbReference type="Proteomes" id="UP001358417"/>
    </source>
</evidence>
<dbReference type="RefSeq" id="XP_064702427.1">
    <property type="nucleotide sequence ID" value="XM_064850761.1"/>
</dbReference>
<sequence>MPSGQSAQDQGSDKSSSRNTNTQADTTSQMSFNQMVKNAGFRNFDHFMQSYGLKMHDHDDIQEGKAILNALYRRDARK</sequence>
<name>A0AAV9N204_9EURO</name>
<feature type="compositionally biased region" description="Polar residues" evidence="1">
    <location>
        <begin position="1"/>
        <end position="10"/>
    </location>
</feature>
<evidence type="ECO:0000313" key="2">
    <source>
        <dbReference type="EMBL" id="KAK5046854.1"/>
    </source>
</evidence>
<organism evidence="2 3">
    <name type="scientific">Exophiala bonariae</name>
    <dbReference type="NCBI Taxonomy" id="1690606"/>
    <lineage>
        <taxon>Eukaryota</taxon>
        <taxon>Fungi</taxon>
        <taxon>Dikarya</taxon>
        <taxon>Ascomycota</taxon>
        <taxon>Pezizomycotina</taxon>
        <taxon>Eurotiomycetes</taxon>
        <taxon>Chaetothyriomycetidae</taxon>
        <taxon>Chaetothyriales</taxon>
        <taxon>Herpotrichiellaceae</taxon>
        <taxon>Exophiala</taxon>
    </lineage>
</organism>
<dbReference type="AlphaFoldDB" id="A0AAV9N204"/>
<dbReference type="GeneID" id="89975374"/>
<proteinExistence type="predicted"/>
<feature type="region of interest" description="Disordered" evidence="1">
    <location>
        <begin position="1"/>
        <end position="33"/>
    </location>
</feature>
<gene>
    <name evidence="2" type="ORF">LTR84_007208</name>
</gene>
<accession>A0AAV9N204</accession>
<keyword evidence="3" id="KW-1185">Reference proteome</keyword>